<dbReference type="GO" id="GO:0008234">
    <property type="term" value="F:cysteine-type peptidase activity"/>
    <property type="evidence" value="ECO:0007669"/>
    <property type="project" value="UniProtKB-KW"/>
</dbReference>
<name>A0A830CDX6_9LAMI</name>
<accession>A0A830CDX6</accession>
<comment type="caution">
    <text evidence="6">The sequence shown here is derived from an EMBL/GenBank/DDBJ whole genome shotgun (WGS) entry which is preliminary data.</text>
</comment>
<evidence type="ECO:0000256" key="4">
    <source>
        <dbReference type="ARBA" id="ARBA00022807"/>
    </source>
</evidence>
<keyword evidence="2 6" id="KW-0645">Protease</keyword>
<dbReference type="InterPro" id="IPR003653">
    <property type="entry name" value="Peptidase_C48_C"/>
</dbReference>
<dbReference type="AlphaFoldDB" id="A0A830CDX6"/>
<dbReference type="Pfam" id="PF02902">
    <property type="entry name" value="Peptidase_C48"/>
    <property type="match status" value="1"/>
</dbReference>
<evidence type="ECO:0000313" key="7">
    <source>
        <dbReference type="Proteomes" id="UP000653305"/>
    </source>
</evidence>
<keyword evidence="7" id="KW-1185">Reference proteome</keyword>
<proteinExistence type="inferred from homology"/>
<evidence type="ECO:0000259" key="5">
    <source>
        <dbReference type="PROSITE" id="PS50600"/>
    </source>
</evidence>
<reference evidence="6" key="1">
    <citation type="submission" date="2020-07" db="EMBL/GenBank/DDBJ databases">
        <title>Ethylene signaling mediates host invasion by parasitic plants.</title>
        <authorList>
            <person name="Yoshida S."/>
        </authorList>
    </citation>
    <scope>NUCLEOTIDE SEQUENCE</scope>
    <source>
        <strain evidence="6">Okayama</strain>
    </source>
</reference>
<evidence type="ECO:0000256" key="3">
    <source>
        <dbReference type="ARBA" id="ARBA00022801"/>
    </source>
</evidence>
<dbReference type="Gene3D" id="3.40.395.10">
    <property type="entry name" value="Adenoviral Proteinase, Chain A"/>
    <property type="match status" value="1"/>
</dbReference>
<evidence type="ECO:0000313" key="6">
    <source>
        <dbReference type="EMBL" id="GFP94233.1"/>
    </source>
</evidence>
<dbReference type="InterPro" id="IPR038765">
    <property type="entry name" value="Papain-like_cys_pep_sf"/>
</dbReference>
<protein>
    <submittedName>
        <fullName evidence="6">Probable ubiquitin-like-specific protease 2a</fullName>
    </submittedName>
</protein>
<dbReference type="GO" id="GO:0006508">
    <property type="term" value="P:proteolysis"/>
    <property type="evidence" value="ECO:0007669"/>
    <property type="project" value="UniProtKB-KW"/>
</dbReference>
<keyword evidence="4" id="KW-0788">Thiol protease</keyword>
<dbReference type="SUPFAM" id="SSF54001">
    <property type="entry name" value="Cysteine proteinases"/>
    <property type="match status" value="1"/>
</dbReference>
<organism evidence="6 7">
    <name type="scientific">Phtheirospermum japonicum</name>
    <dbReference type="NCBI Taxonomy" id="374723"/>
    <lineage>
        <taxon>Eukaryota</taxon>
        <taxon>Viridiplantae</taxon>
        <taxon>Streptophyta</taxon>
        <taxon>Embryophyta</taxon>
        <taxon>Tracheophyta</taxon>
        <taxon>Spermatophyta</taxon>
        <taxon>Magnoliopsida</taxon>
        <taxon>eudicotyledons</taxon>
        <taxon>Gunneridae</taxon>
        <taxon>Pentapetalae</taxon>
        <taxon>asterids</taxon>
        <taxon>lamiids</taxon>
        <taxon>Lamiales</taxon>
        <taxon>Orobanchaceae</taxon>
        <taxon>Orobanchaceae incertae sedis</taxon>
        <taxon>Phtheirospermum</taxon>
    </lineage>
</organism>
<evidence type="ECO:0000256" key="2">
    <source>
        <dbReference type="ARBA" id="ARBA00022670"/>
    </source>
</evidence>
<gene>
    <name evidence="6" type="ORF">PHJA_001567800</name>
</gene>
<dbReference type="Proteomes" id="UP000653305">
    <property type="component" value="Unassembled WGS sequence"/>
</dbReference>
<keyword evidence="3" id="KW-0378">Hydrolase</keyword>
<comment type="similarity">
    <text evidence="1">Belongs to the peptidase C48 family.</text>
</comment>
<dbReference type="PANTHER" id="PTHR46915:SF6">
    <property type="entry name" value="CYSTEINE PROTEINASES SUPERFAMILY PROTEIN"/>
    <property type="match status" value="1"/>
</dbReference>
<sequence length="249" mass="29064">THSRGRVRRGRYNSSAITIERGKLDSATFLHYFTHIWSGFPEEKLKSVTYLDPLWFELYSNEKNRSMVLKWIKEKGVLSMKYVFVPIVMWSHWSLLIFCHFGETHLYSKTNGPCMLLLDSLHAIGPTRLEPLIRRLLFDIYKSEERLESKEQLKKMPLLIPKVPQQKKGEECGYYILYFIKRFLESAPENLNVSEGYPHFMKKDWFSVEEVESFCKSLDAFPLVLNDQSDSGPADSCDSVEFIESLCPA</sequence>
<feature type="domain" description="Ubiquitin-like protease family profile" evidence="5">
    <location>
        <begin position="1"/>
        <end position="183"/>
    </location>
</feature>
<dbReference type="EMBL" id="BMAC01000341">
    <property type="protein sequence ID" value="GFP94233.1"/>
    <property type="molecule type" value="Genomic_DNA"/>
</dbReference>
<feature type="non-terminal residue" evidence="6">
    <location>
        <position position="1"/>
    </location>
</feature>
<dbReference type="PROSITE" id="PS50600">
    <property type="entry name" value="ULP_PROTEASE"/>
    <property type="match status" value="1"/>
</dbReference>
<dbReference type="PANTHER" id="PTHR46915">
    <property type="entry name" value="UBIQUITIN-LIKE PROTEASE 4-RELATED"/>
    <property type="match status" value="1"/>
</dbReference>
<dbReference type="OrthoDB" id="1939479at2759"/>
<evidence type="ECO:0000256" key="1">
    <source>
        <dbReference type="ARBA" id="ARBA00005234"/>
    </source>
</evidence>
<dbReference type="GO" id="GO:0016926">
    <property type="term" value="P:protein desumoylation"/>
    <property type="evidence" value="ECO:0007669"/>
    <property type="project" value="UniProtKB-ARBA"/>
</dbReference>